<name>A0A379LWR9_9NOCA</name>
<evidence type="ECO:0000256" key="3">
    <source>
        <dbReference type="ARBA" id="ARBA00022840"/>
    </source>
</evidence>
<keyword evidence="6" id="KW-1185">Reference proteome</keyword>
<keyword evidence="3" id="KW-0067">ATP-binding</keyword>
<dbReference type="InterPro" id="IPR027417">
    <property type="entry name" value="P-loop_NTPase"/>
</dbReference>
<proteinExistence type="predicted"/>
<evidence type="ECO:0000256" key="2">
    <source>
        <dbReference type="ARBA" id="ARBA00022741"/>
    </source>
</evidence>
<dbReference type="PROSITE" id="PS00211">
    <property type="entry name" value="ABC_TRANSPORTER_1"/>
    <property type="match status" value="1"/>
</dbReference>
<sequence length="254" mass="27744">MSHSTNPKDSDMSISLRDIVLTYPDGDERRRVLDEVDLEVRRGEFVAVTGPSGSGKSSVLAVAGLLITPDAGRVVIDGSDMTGLGRDERTTVRRDKLGFVFQQSNLLPSLTAVEQLQMMTHLAGGSVRENSARARDLLCSLGLEEHLDRRPHQLSGGQRQRVAIARGLMNDPSVLLVDEPTSALDEERSREVVTLLADLSRDRDVAIVMVTHDLNQLALVDRAYRMRNGALFPSSDLPTDGSGYGRRFSTSSTS</sequence>
<dbReference type="Pfam" id="PF00005">
    <property type="entry name" value="ABC_tran"/>
    <property type="match status" value="1"/>
</dbReference>
<dbReference type="PANTHER" id="PTHR24220">
    <property type="entry name" value="IMPORT ATP-BINDING PROTEIN"/>
    <property type="match status" value="1"/>
</dbReference>
<feature type="domain" description="ABC transporter" evidence="4">
    <location>
        <begin position="14"/>
        <end position="253"/>
    </location>
</feature>
<organism evidence="5 6">
    <name type="scientific">Rhodococcus gordoniae</name>
    <dbReference type="NCBI Taxonomy" id="223392"/>
    <lineage>
        <taxon>Bacteria</taxon>
        <taxon>Bacillati</taxon>
        <taxon>Actinomycetota</taxon>
        <taxon>Actinomycetes</taxon>
        <taxon>Mycobacteriales</taxon>
        <taxon>Nocardiaceae</taxon>
        <taxon>Rhodococcus</taxon>
    </lineage>
</organism>
<dbReference type="GO" id="GO:0016887">
    <property type="term" value="F:ATP hydrolysis activity"/>
    <property type="evidence" value="ECO:0007669"/>
    <property type="project" value="InterPro"/>
</dbReference>
<dbReference type="InterPro" id="IPR015854">
    <property type="entry name" value="ABC_transpr_LolD-like"/>
</dbReference>
<dbReference type="InterPro" id="IPR003439">
    <property type="entry name" value="ABC_transporter-like_ATP-bd"/>
</dbReference>
<dbReference type="AlphaFoldDB" id="A0A379LWR9"/>
<dbReference type="InterPro" id="IPR003593">
    <property type="entry name" value="AAA+_ATPase"/>
</dbReference>
<evidence type="ECO:0000259" key="4">
    <source>
        <dbReference type="PROSITE" id="PS50893"/>
    </source>
</evidence>
<dbReference type="CDD" id="cd03255">
    <property type="entry name" value="ABC_MJ0796_LolCDE_FtsE"/>
    <property type="match status" value="1"/>
</dbReference>
<dbReference type="PANTHER" id="PTHR24220:SF685">
    <property type="entry name" value="ABC TRANSPORTER RELATED"/>
    <property type="match status" value="1"/>
</dbReference>
<evidence type="ECO:0000256" key="1">
    <source>
        <dbReference type="ARBA" id="ARBA00022448"/>
    </source>
</evidence>
<dbReference type="SMART" id="SM00382">
    <property type="entry name" value="AAA"/>
    <property type="match status" value="1"/>
</dbReference>
<reference evidence="5 6" key="1">
    <citation type="submission" date="2018-06" db="EMBL/GenBank/DDBJ databases">
        <authorList>
            <consortium name="Pathogen Informatics"/>
            <person name="Doyle S."/>
        </authorList>
    </citation>
    <scope>NUCLEOTIDE SEQUENCE [LARGE SCALE GENOMIC DNA]</scope>
    <source>
        <strain evidence="5 6">NCTC13296</strain>
    </source>
</reference>
<accession>A0A379LWR9</accession>
<dbReference type="Gene3D" id="3.40.50.300">
    <property type="entry name" value="P-loop containing nucleotide triphosphate hydrolases"/>
    <property type="match status" value="1"/>
</dbReference>
<keyword evidence="2" id="KW-0547">Nucleotide-binding</keyword>
<gene>
    <name evidence="5" type="primary">lolD_1</name>
    <name evidence="5" type="ORF">NCTC13296_01357</name>
</gene>
<dbReference type="EMBL" id="UGVI01000001">
    <property type="protein sequence ID" value="SUE14514.1"/>
    <property type="molecule type" value="Genomic_DNA"/>
</dbReference>
<dbReference type="SUPFAM" id="SSF52540">
    <property type="entry name" value="P-loop containing nucleoside triphosphate hydrolases"/>
    <property type="match status" value="1"/>
</dbReference>
<dbReference type="InterPro" id="IPR017911">
    <property type="entry name" value="MacB-like_ATP-bd"/>
</dbReference>
<dbReference type="InterPro" id="IPR017871">
    <property type="entry name" value="ABC_transporter-like_CS"/>
</dbReference>
<keyword evidence="1" id="KW-0813">Transport</keyword>
<evidence type="ECO:0000313" key="6">
    <source>
        <dbReference type="Proteomes" id="UP000254569"/>
    </source>
</evidence>
<dbReference type="GO" id="GO:0022857">
    <property type="term" value="F:transmembrane transporter activity"/>
    <property type="evidence" value="ECO:0007669"/>
    <property type="project" value="TreeGrafter"/>
</dbReference>
<dbReference type="GO" id="GO:0005886">
    <property type="term" value="C:plasma membrane"/>
    <property type="evidence" value="ECO:0007669"/>
    <property type="project" value="TreeGrafter"/>
</dbReference>
<evidence type="ECO:0000313" key="5">
    <source>
        <dbReference type="EMBL" id="SUE14514.1"/>
    </source>
</evidence>
<protein>
    <submittedName>
        <fullName evidence="5">ABC transporter ATPase</fullName>
        <ecNumber evidence="5">3.6.3.-</ecNumber>
    </submittedName>
</protein>
<dbReference type="EC" id="3.6.3.-" evidence="5"/>
<dbReference type="PROSITE" id="PS50893">
    <property type="entry name" value="ABC_TRANSPORTER_2"/>
    <property type="match status" value="1"/>
</dbReference>
<dbReference type="Proteomes" id="UP000254569">
    <property type="component" value="Unassembled WGS sequence"/>
</dbReference>
<dbReference type="GO" id="GO:0005524">
    <property type="term" value="F:ATP binding"/>
    <property type="evidence" value="ECO:0007669"/>
    <property type="project" value="UniProtKB-KW"/>
</dbReference>
<keyword evidence="5" id="KW-0378">Hydrolase</keyword>